<keyword evidence="10 16" id="KW-0067">ATP-binding</keyword>
<dbReference type="SUPFAM" id="SSF55874">
    <property type="entry name" value="ATPase domain of HSP90 chaperone/DNA topoisomerase II/histidine kinase"/>
    <property type="match status" value="1"/>
</dbReference>
<keyword evidence="5" id="KW-0597">Phosphoprotein</keyword>
<dbReference type="EC" id="2.7.13.3" evidence="3"/>
<name>A0ABY9RKY3_9BURK</name>
<dbReference type="SMART" id="SM00091">
    <property type="entry name" value="PAS"/>
    <property type="match status" value="2"/>
</dbReference>
<evidence type="ECO:0000256" key="14">
    <source>
        <dbReference type="SAM" id="Phobius"/>
    </source>
</evidence>
<keyword evidence="7 14" id="KW-0812">Transmembrane</keyword>
<evidence type="ECO:0000256" key="13">
    <source>
        <dbReference type="ARBA" id="ARBA00023136"/>
    </source>
</evidence>
<dbReference type="Gene3D" id="3.30.450.20">
    <property type="entry name" value="PAS domain"/>
    <property type="match status" value="3"/>
</dbReference>
<evidence type="ECO:0000313" key="17">
    <source>
        <dbReference type="Proteomes" id="UP001181355"/>
    </source>
</evidence>
<evidence type="ECO:0000256" key="3">
    <source>
        <dbReference type="ARBA" id="ARBA00012438"/>
    </source>
</evidence>
<keyword evidence="4" id="KW-1003">Cell membrane</keyword>
<evidence type="ECO:0000256" key="1">
    <source>
        <dbReference type="ARBA" id="ARBA00000085"/>
    </source>
</evidence>
<dbReference type="PROSITE" id="PS50109">
    <property type="entry name" value="HIS_KIN"/>
    <property type="match status" value="1"/>
</dbReference>
<evidence type="ECO:0000259" key="15">
    <source>
        <dbReference type="PROSITE" id="PS50109"/>
    </source>
</evidence>
<evidence type="ECO:0000256" key="12">
    <source>
        <dbReference type="ARBA" id="ARBA00023012"/>
    </source>
</evidence>
<dbReference type="Pfam" id="PF02518">
    <property type="entry name" value="HATPase_c"/>
    <property type="match status" value="1"/>
</dbReference>
<dbReference type="InterPro" id="IPR036890">
    <property type="entry name" value="HATPase_C_sf"/>
</dbReference>
<feature type="domain" description="Histidine kinase" evidence="15">
    <location>
        <begin position="621"/>
        <end position="840"/>
    </location>
</feature>
<evidence type="ECO:0000256" key="11">
    <source>
        <dbReference type="ARBA" id="ARBA00022989"/>
    </source>
</evidence>
<dbReference type="InterPro" id="IPR036097">
    <property type="entry name" value="HisK_dim/P_sf"/>
</dbReference>
<proteinExistence type="predicted"/>
<keyword evidence="11 14" id="KW-1133">Transmembrane helix</keyword>
<dbReference type="Pfam" id="PF00512">
    <property type="entry name" value="HisKA"/>
    <property type="match status" value="1"/>
</dbReference>
<comment type="subcellular location">
    <subcellularLocation>
        <location evidence="2">Cell membrane</location>
        <topology evidence="2">Multi-pass membrane protein</topology>
    </subcellularLocation>
</comment>
<dbReference type="InterPro" id="IPR003594">
    <property type="entry name" value="HATPase_dom"/>
</dbReference>
<feature type="transmembrane region" description="Helical" evidence="14">
    <location>
        <begin position="331"/>
        <end position="353"/>
    </location>
</feature>
<dbReference type="SUPFAM" id="SSF103190">
    <property type="entry name" value="Sensory domain-like"/>
    <property type="match status" value="1"/>
</dbReference>
<evidence type="ECO:0000256" key="5">
    <source>
        <dbReference type="ARBA" id="ARBA00022553"/>
    </source>
</evidence>
<protein>
    <recommendedName>
        <fullName evidence="3">histidine kinase</fullName>
        <ecNumber evidence="3">2.7.13.3</ecNumber>
    </recommendedName>
</protein>
<keyword evidence="9" id="KW-0418">Kinase</keyword>
<evidence type="ECO:0000256" key="7">
    <source>
        <dbReference type="ARBA" id="ARBA00022692"/>
    </source>
</evidence>
<reference evidence="16" key="1">
    <citation type="submission" date="2023-09" db="EMBL/GenBank/DDBJ databases">
        <title>Undibacterium sp. 20NA77.5 isolated from freshwater.</title>
        <authorList>
            <person name="Le V."/>
            <person name="Ko S.-R."/>
            <person name="Ahn C.-Y."/>
            <person name="Oh H.-M."/>
        </authorList>
    </citation>
    <scope>NUCLEOTIDE SEQUENCE</scope>
    <source>
        <strain evidence="16">20NA77.5</strain>
    </source>
</reference>
<dbReference type="CDD" id="cd00082">
    <property type="entry name" value="HisKA"/>
    <property type="match status" value="1"/>
</dbReference>
<dbReference type="SUPFAM" id="SSF55785">
    <property type="entry name" value="PYP-like sensor domain (PAS domain)"/>
    <property type="match status" value="2"/>
</dbReference>
<dbReference type="PRINTS" id="PR00344">
    <property type="entry name" value="BCTRLSENSOR"/>
</dbReference>
<dbReference type="InterPro" id="IPR050736">
    <property type="entry name" value="Sensor_HK_Regulatory"/>
</dbReference>
<dbReference type="Gene3D" id="3.30.565.10">
    <property type="entry name" value="Histidine kinase-like ATPase, C-terminal domain"/>
    <property type="match status" value="1"/>
</dbReference>
<dbReference type="SMART" id="SM00388">
    <property type="entry name" value="HisKA"/>
    <property type="match status" value="1"/>
</dbReference>
<dbReference type="InterPro" id="IPR003661">
    <property type="entry name" value="HisK_dim/P_dom"/>
</dbReference>
<keyword evidence="12" id="KW-0902">Two-component regulatory system</keyword>
<dbReference type="PANTHER" id="PTHR43711">
    <property type="entry name" value="TWO-COMPONENT HISTIDINE KINASE"/>
    <property type="match status" value="1"/>
</dbReference>
<dbReference type="NCBIfam" id="TIGR00229">
    <property type="entry name" value="sensory_box"/>
    <property type="match status" value="1"/>
</dbReference>
<evidence type="ECO:0000256" key="4">
    <source>
        <dbReference type="ARBA" id="ARBA00022475"/>
    </source>
</evidence>
<evidence type="ECO:0000256" key="2">
    <source>
        <dbReference type="ARBA" id="ARBA00004651"/>
    </source>
</evidence>
<dbReference type="InterPro" id="IPR035965">
    <property type="entry name" value="PAS-like_dom_sf"/>
</dbReference>
<dbReference type="Proteomes" id="UP001181355">
    <property type="component" value="Chromosome"/>
</dbReference>
<keyword evidence="17" id="KW-1185">Reference proteome</keyword>
<evidence type="ECO:0000256" key="8">
    <source>
        <dbReference type="ARBA" id="ARBA00022741"/>
    </source>
</evidence>
<dbReference type="PANTHER" id="PTHR43711:SF31">
    <property type="entry name" value="HISTIDINE KINASE"/>
    <property type="match status" value="1"/>
</dbReference>
<dbReference type="InterPro" id="IPR000014">
    <property type="entry name" value="PAS"/>
</dbReference>
<dbReference type="InterPro" id="IPR033479">
    <property type="entry name" value="dCache_1"/>
</dbReference>
<organism evidence="16 17">
    <name type="scientific">Undibacterium cyanobacteriorum</name>
    <dbReference type="NCBI Taxonomy" id="3073561"/>
    <lineage>
        <taxon>Bacteria</taxon>
        <taxon>Pseudomonadati</taxon>
        <taxon>Pseudomonadota</taxon>
        <taxon>Betaproteobacteria</taxon>
        <taxon>Burkholderiales</taxon>
        <taxon>Oxalobacteraceae</taxon>
        <taxon>Undibacterium</taxon>
    </lineage>
</organism>
<dbReference type="EMBL" id="CP133720">
    <property type="protein sequence ID" value="WMW81508.1"/>
    <property type="molecule type" value="Genomic_DNA"/>
</dbReference>
<evidence type="ECO:0000256" key="6">
    <source>
        <dbReference type="ARBA" id="ARBA00022679"/>
    </source>
</evidence>
<dbReference type="SMART" id="SM00387">
    <property type="entry name" value="HATPase_c"/>
    <property type="match status" value="1"/>
</dbReference>
<keyword evidence="13 14" id="KW-0472">Membrane</keyword>
<keyword evidence="8" id="KW-0547">Nucleotide-binding</keyword>
<comment type="catalytic activity">
    <reaction evidence="1">
        <text>ATP + protein L-histidine = ADP + protein N-phospho-L-histidine.</text>
        <dbReference type="EC" id="2.7.13.3"/>
    </reaction>
</comment>
<dbReference type="Gene3D" id="1.10.287.130">
    <property type="match status" value="1"/>
</dbReference>
<dbReference type="SUPFAM" id="SSF47384">
    <property type="entry name" value="Homodimeric domain of signal transducing histidine kinase"/>
    <property type="match status" value="1"/>
</dbReference>
<gene>
    <name evidence="16" type="ORF">RF679_04310</name>
</gene>
<dbReference type="InterPro" id="IPR005467">
    <property type="entry name" value="His_kinase_dom"/>
</dbReference>
<accession>A0ABY9RKY3</accession>
<dbReference type="RefSeq" id="WP_309482987.1">
    <property type="nucleotide sequence ID" value="NZ_CP133720.1"/>
</dbReference>
<dbReference type="Pfam" id="PF02743">
    <property type="entry name" value="dCache_1"/>
    <property type="match status" value="1"/>
</dbReference>
<evidence type="ECO:0000313" key="16">
    <source>
        <dbReference type="EMBL" id="WMW81508.1"/>
    </source>
</evidence>
<evidence type="ECO:0000256" key="10">
    <source>
        <dbReference type="ARBA" id="ARBA00022840"/>
    </source>
</evidence>
<dbReference type="GO" id="GO:0005524">
    <property type="term" value="F:ATP binding"/>
    <property type="evidence" value="ECO:0007669"/>
    <property type="project" value="UniProtKB-KW"/>
</dbReference>
<evidence type="ECO:0000256" key="9">
    <source>
        <dbReference type="ARBA" id="ARBA00022777"/>
    </source>
</evidence>
<keyword evidence="6" id="KW-0808">Transferase</keyword>
<dbReference type="CDD" id="cd00130">
    <property type="entry name" value="PAS"/>
    <property type="match status" value="2"/>
</dbReference>
<dbReference type="InterPro" id="IPR004358">
    <property type="entry name" value="Sig_transdc_His_kin-like_C"/>
</dbReference>
<sequence>MQESHLRSKIQQYRRHALMLGLCLCLLWSFSIYRFENAAFEKRAATVIELEQKRANALAQSVVADLQRSLRNMQGIPYVLANQALVLEGVRSAVQVSIDQEPPEKRKLRIRQQNAKDPWRQINQALYNARNHLSFDFAYVLDRNGDCLAASDFQSAESLIGNNYSERHYFKAALNGESGYQFALGKTSRTPGLYFSAPVFDGERIVAVMVAKIDIARLAQHIDLSGIFLIDENGVVILAQDGQQVMKANQASRVFDLPPEKRKSLYGRDEFSLLDVKAWHDPRFPSLKQIGNQQTPSVLGRFQLSEKPLEVMSALSLSEIDVLESEKDRTLMISTVAGCCVIIIVAFILLYFLESNVTKQVLQTQRRKLSEAQNLASMGSWSLDPERGLFSFSDAARRLLSIHCVDGDLTTSNFLERVHSLDRESVEQALRRAIEQQHDLHIGFRLVEPLGDVRFFVADARNSIEPATGEHSLEGTVRDVTEYQTLLNALESSEAHLRKVINACLIGIVQGRQDGRLYGANEAFLKLSGFSAELVEQQLLSWADLTPEIYRERDQEALASLQLDHVASSYEKELICADGRVIPVLVGIAMVDVQERDWVAFVLDLSERNRVQRLQSEFIAIVSHELRTPLTSIRGSLSLLENGVMGALPEKALQMISVAHRNSKRLSNLVNDILDMEKLSTGKMKLSMRVLDLVNLLPQVLEANAAYAQSCYISFELELEKDGAFIWGDEERLHQVLGNLLSNAVKFSEPHQKVVLRLMGDEAHWHIHVIDHGPGIPSDFQAVMFDSFAQADNSDTRQKQGSGLGLKITKSMVELMEGKIGFTSSVQAGTDFWISFERIDPSAQFENLSAEAESIS</sequence>
<dbReference type="InterPro" id="IPR029151">
    <property type="entry name" value="Sensor-like_sf"/>
</dbReference>